<reference evidence="10" key="1">
    <citation type="submission" date="2023-01" db="EMBL/GenBank/DDBJ databases">
        <authorList>
            <person name="Van Ghelder C."/>
            <person name="Rancurel C."/>
        </authorList>
    </citation>
    <scope>NUCLEOTIDE SEQUENCE</scope>
    <source>
        <strain evidence="10">CNCM I-4278</strain>
    </source>
</reference>
<comment type="subcellular location">
    <subcellularLocation>
        <location evidence="1">Endomembrane system</location>
        <topology evidence="1">Multi-pass membrane protein</topology>
    </subcellularLocation>
</comment>
<feature type="transmembrane region" description="Helical" evidence="9">
    <location>
        <begin position="403"/>
        <end position="422"/>
    </location>
</feature>
<feature type="transmembrane region" description="Helical" evidence="9">
    <location>
        <begin position="379"/>
        <end position="396"/>
    </location>
</feature>
<dbReference type="AlphaFoldDB" id="A0A9W4UB27"/>
<dbReference type="SUPFAM" id="SSF103473">
    <property type="entry name" value="MFS general substrate transporter"/>
    <property type="match status" value="1"/>
</dbReference>
<feature type="transmembrane region" description="Helical" evidence="9">
    <location>
        <begin position="540"/>
        <end position="562"/>
    </location>
</feature>
<keyword evidence="7 9" id="KW-0472">Membrane</keyword>
<dbReference type="Pfam" id="PF07690">
    <property type="entry name" value="MFS_1"/>
    <property type="match status" value="1"/>
</dbReference>
<feature type="transmembrane region" description="Helical" evidence="9">
    <location>
        <begin position="173"/>
        <end position="190"/>
    </location>
</feature>
<dbReference type="InterPro" id="IPR011701">
    <property type="entry name" value="MFS"/>
</dbReference>
<feature type="transmembrane region" description="Helical" evidence="9">
    <location>
        <begin position="114"/>
        <end position="133"/>
    </location>
</feature>
<feature type="transmembrane region" description="Helical" evidence="9">
    <location>
        <begin position="252"/>
        <end position="281"/>
    </location>
</feature>
<protein>
    <submittedName>
        <fullName evidence="10">Uncharacterized protein</fullName>
    </submittedName>
</protein>
<dbReference type="GO" id="GO:0005886">
    <property type="term" value="C:plasma membrane"/>
    <property type="evidence" value="ECO:0007669"/>
    <property type="project" value="TreeGrafter"/>
</dbReference>
<gene>
    <name evidence="10" type="ORF">PDIGIT_LOCUS5417</name>
</gene>
<organism evidence="10 11">
    <name type="scientific">Periconia digitata</name>
    <dbReference type="NCBI Taxonomy" id="1303443"/>
    <lineage>
        <taxon>Eukaryota</taxon>
        <taxon>Fungi</taxon>
        <taxon>Dikarya</taxon>
        <taxon>Ascomycota</taxon>
        <taxon>Pezizomycotina</taxon>
        <taxon>Dothideomycetes</taxon>
        <taxon>Pleosporomycetidae</taxon>
        <taxon>Pleosporales</taxon>
        <taxon>Massarineae</taxon>
        <taxon>Periconiaceae</taxon>
        <taxon>Periconia</taxon>
    </lineage>
</organism>
<evidence type="ECO:0000313" key="11">
    <source>
        <dbReference type="Proteomes" id="UP001152607"/>
    </source>
</evidence>
<feature type="transmembrane region" description="Helical" evidence="9">
    <location>
        <begin position="45"/>
        <end position="63"/>
    </location>
</feature>
<sequence>MAHYNRKPDTPFSNLGADSDSTRGLTGRKSPGVLRIEALSRHISSLDRVFIFIGVFLIAYAYGLDGTLRFTYQPNATDKFKNHSLLSTVNVVRAVIAAATQPTTAKIADVFGRVEMMVVSILFYVAGTIVEATSDNVEAFAAGAFLYQVGYTSIVLLLEIVVADTTSLRSRLFFSYVPATPFIINAWVSGDVGKAVLAHSNWRWGIGMWCIIYPVCALPLLMSLTWVTWKAYKSGDLARHKTPLQLWGWRRLAVGLFWQIDAIGLLLLIAATGLILTPLTLAGGQQAVDVGLAASWSTGRILAPLIAGVLCVPAFILWEQHAPHPLLPFHLVKDRAVWGALGIGCILNFAYTCQSDYLFTVLRVGFNESDKSATRISSLYSFASVITGVLLGLVVYRVRRLKPFILVGTCLYMAAFGLLIHFRGGADQTDHKGIVGAQVMLGTAGGLFPYPAQASIQAATKHEHVAIVTGLYLASYNIGSALGNTVSGAIWTQVLPREFKQRIANSTEAHAWYAQPLAYIAKYPPGTPNRDTVIEVYKDVQRLMCIVGICLCVLLILFACVLRNPFLTDDQSFPGAEEHIEEYELQETENNASRFAKN</sequence>
<evidence type="ECO:0000313" key="10">
    <source>
        <dbReference type="EMBL" id="CAI6332394.1"/>
    </source>
</evidence>
<dbReference type="Gene3D" id="1.20.1250.20">
    <property type="entry name" value="MFS general substrate transporter like domains"/>
    <property type="match status" value="2"/>
</dbReference>
<evidence type="ECO:0000256" key="3">
    <source>
        <dbReference type="ARBA" id="ARBA00022448"/>
    </source>
</evidence>
<dbReference type="GO" id="GO:0005774">
    <property type="term" value="C:vacuolar membrane"/>
    <property type="evidence" value="ECO:0007669"/>
    <property type="project" value="TreeGrafter"/>
</dbReference>
<evidence type="ECO:0000256" key="9">
    <source>
        <dbReference type="SAM" id="Phobius"/>
    </source>
</evidence>
<dbReference type="PANTHER" id="PTHR23501">
    <property type="entry name" value="MAJOR FACILITATOR SUPERFAMILY"/>
    <property type="match status" value="1"/>
</dbReference>
<keyword evidence="6" id="KW-0406">Ion transport</keyword>
<dbReference type="GO" id="GO:0005768">
    <property type="term" value="C:endosome"/>
    <property type="evidence" value="ECO:0007669"/>
    <property type="project" value="TreeGrafter"/>
</dbReference>
<proteinExistence type="inferred from homology"/>
<evidence type="ECO:0000256" key="8">
    <source>
        <dbReference type="SAM" id="MobiDB-lite"/>
    </source>
</evidence>
<dbReference type="EMBL" id="CAOQHR010000003">
    <property type="protein sequence ID" value="CAI6332394.1"/>
    <property type="molecule type" value="Genomic_DNA"/>
</dbReference>
<keyword evidence="5 9" id="KW-1133">Transmembrane helix</keyword>
<keyword evidence="11" id="KW-1185">Reference proteome</keyword>
<name>A0A9W4UB27_9PLEO</name>
<dbReference type="PANTHER" id="PTHR23501:SF92">
    <property type="entry name" value="GLUTATHIONE EXCHANGER 1-RELATED"/>
    <property type="match status" value="1"/>
</dbReference>
<keyword evidence="3" id="KW-0813">Transport</keyword>
<dbReference type="Proteomes" id="UP001152607">
    <property type="component" value="Unassembled WGS sequence"/>
</dbReference>
<feature type="transmembrane region" description="Helical" evidence="9">
    <location>
        <begin position="301"/>
        <end position="318"/>
    </location>
</feature>
<keyword evidence="4 9" id="KW-0812">Transmembrane</keyword>
<dbReference type="FunFam" id="1.20.1250.20:FF:000197">
    <property type="entry name" value="Siderophore iron transporter 1"/>
    <property type="match status" value="1"/>
</dbReference>
<accession>A0A9W4UB27</accession>
<feature type="region of interest" description="Disordered" evidence="8">
    <location>
        <begin position="1"/>
        <end position="26"/>
    </location>
</feature>
<dbReference type="InterPro" id="IPR036259">
    <property type="entry name" value="MFS_trans_sf"/>
</dbReference>
<evidence type="ECO:0000256" key="6">
    <source>
        <dbReference type="ARBA" id="ARBA00023065"/>
    </source>
</evidence>
<feature type="transmembrane region" description="Helical" evidence="9">
    <location>
        <begin position="202"/>
        <end position="232"/>
    </location>
</feature>
<evidence type="ECO:0000256" key="4">
    <source>
        <dbReference type="ARBA" id="ARBA00022692"/>
    </source>
</evidence>
<dbReference type="GO" id="GO:0015343">
    <property type="term" value="F:siderophore-iron transmembrane transporter activity"/>
    <property type="evidence" value="ECO:0007669"/>
    <property type="project" value="TreeGrafter"/>
</dbReference>
<feature type="transmembrane region" description="Helical" evidence="9">
    <location>
        <begin position="139"/>
        <end position="161"/>
    </location>
</feature>
<evidence type="ECO:0000256" key="2">
    <source>
        <dbReference type="ARBA" id="ARBA00008335"/>
    </source>
</evidence>
<dbReference type="OrthoDB" id="2241241at2759"/>
<evidence type="ECO:0000256" key="5">
    <source>
        <dbReference type="ARBA" id="ARBA00022989"/>
    </source>
</evidence>
<comment type="similarity">
    <text evidence="2">Belongs to the major facilitator superfamily.</text>
</comment>
<evidence type="ECO:0000256" key="1">
    <source>
        <dbReference type="ARBA" id="ARBA00004127"/>
    </source>
</evidence>
<feature type="transmembrane region" description="Helical" evidence="9">
    <location>
        <begin position="338"/>
        <end position="359"/>
    </location>
</feature>
<evidence type="ECO:0000256" key="7">
    <source>
        <dbReference type="ARBA" id="ARBA00023136"/>
    </source>
</evidence>
<comment type="caution">
    <text evidence="10">The sequence shown here is derived from an EMBL/GenBank/DDBJ whole genome shotgun (WGS) entry which is preliminary data.</text>
</comment>